<protein>
    <submittedName>
        <fullName evidence="1">Uncharacterized protein</fullName>
    </submittedName>
</protein>
<reference evidence="1" key="1">
    <citation type="journal article" date="2015" name="Nature">
        <title>Complex archaea that bridge the gap between prokaryotes and eukaryotes.</title>
        <authorList>
            <person name="Spang A."/>
            <person name="Saw J.H."/>
            <person name="Jorgensen S.L."/>
            <person name="Zaremba-Niedzwiedzka K."/>
            <person name="Martijn J."/>
            <person name="Lind A.E."/>
            <person name="van Eijk R."/>
            <person name="Schleper C."/>
            <person name="Guy L."/>
            <person name="Ettema T.J."/>
        </authorList>
    </citation>
    <scope>NUCLEOTIDE SEQUENCE</scope>
</reference>
<dbReference type="EMBL" id="LAZR01007794">
    <property type="protein sequence ID" value="KKM82900.1"/>
    <property type="molecule type" value="Genomic_DNA"/>
</dbReference>
<gene>
    <name evidence="1" type="ORF">LCGC14_1314910</name>
</gene>
<comment type="caution">
    <text evidence="1">The sequence shown here is derived from an EMBL/GenBank/DDBJ whole genome shotgun (WGS) entry which is preliminary data.</text>
</comment>
<proteinExistence type="predicted"/>
<dbReference type="AlphaFoldDB" id="A0A0F9N256"/>
<organism evidence="1">
    <name type="scientific">marine sediment metagenome</name>
    <dbReference type="NCBI Taxonomy" id="412755"/>
    <lineage>
        <taxon>unclassified sequences</taxon>
        <taxon>metagenomes</taxon>
        <taxon>ecological metagenomes</taxon>
    </lineage>
</organism>
<name>A0A0F9N256_9ZZZZ</name>
<sequence length="74" mass="8417">MSWIIEGVWASHDGKSFMADMSAIDHDGGMRKVFLPGISEPLSHFKWTEKRDDEGEIIMWKAVVYGKSLAIFND</sequence>
<accession>A0A0F9N256</accession>
<evidence type="ECO:0000313" key="1">
    <source>
        <dbReference type="EMBL" id="KKM82900.1"/>
    </source>
</evidence>